<protein>
    <recommendedName>
        <fullName evidence="2">protein-tyrosine-phosphatase</fullName>
        <ecNumber evidence="2">3.1.3.48</ecNumber>
    </recommendedName>
</protein>
<feature type="region of interest" description="Disordered" evidence="5">
    <location>
        <begin position="1"/>
        <end position="77"/>
    </location>
</feature>
<keyword evidence="4" id="KW-0904">Protein phosphatase</keyword>
<dbReference type="SMART" id="SM00404">
    <property type="entry name" value="PTPc_motif"/>
    <property type="match status" value="1"/>
</dbReference>
<reference evidence="9" key="1">
    <citation type="submission" date="2016-03" db="EMBL/GenBank/DDBJ databases">
        <authorList>
            <person name="Devillers Hugo."/>
        </authorList>
    </citation>
    <scope>NUCLEOTIDE SEQUENCE [LARGE SCALE GENOMIC DNA]</scope>
</reference>
<dbReference type="GO" id="GO:0043409">
    <property type="term" value="P:negative regulation of MAPK cascade"/>
    <property type="evidence" value="ECO:0007669"/>
    <property type="project" value="TreeGrafter"/>
</dbReference>
<dbReference type="Gene3D" id="3.90.190.10">
    <property type="entry name" value="Protein tyrosine phosphatase superfamily"/>
    <property type="match status" value="1"/>
</dbReference>
<dbReference type="SMART" id="SM00195">
    <property type="entry name" value="DSPc"/>
    <property type="match status" value="1"/>
</dbReference>
<dbReference type="EMBL" id="LT598447">
    <property type="protein sequence ID" value="SCV05429.1"/>
    <property type="molecule type" value="Genomic_DNA"/>
</dbReference>
<organism evidence="8 9">
    <name type="scientific">Lachancea nothofagi CBS 11611</name>
    <dbReference type="NCBI Taxonomy" id="1266666"/>
    <lineage>
        <taxon>Eukaryota</taxon>
        <taxon>Fungi</taxon>
        <taxon>Dikarya</taxon>
        <taxon>Ascomycota</taxon>
        <taxon>Saccharomycotina</taxon>
        <taxon>Saccharomycetes</taxon>
        <taxon>Saccharomycetales</taxon>
        <taxon>Saccharomycetaceae</taxon>
        <taxon>Lachancea</taxon>
    </lineage>
</organism>
<feature type="compositionally biased region" description="Polar residues" evidence="5">
    <location>
        <begin position="99"/>
        <end position="114"/>
    </location>
</feature>
<dbReference type="InterPro" id="IPR000387">
    <property type="entry name" value="Tyr_Pase_dom"/>
</dbReference>
<feature type="compositionally biased region" description="Polar residues" evidence="5">
    <location>
        <begin position="33"/>
        <end position="46"/>
    </location>
</feature>
<dbReference type="Proteomes" id="UP000189911">
    <property type="component" value="Chromosome H"/>
</dbReference>
<dbReference type="PANTHER" id="PTHR10159:SF519">
    <property type="entry name" value="DUAL SPECIFICITY PROTEIN PHOSPHATASE MPK3"/>
    <property type="match status" value="1"/>
</dbReference>
<feature type="region of interest" description="Disordered" evidence="5">
    <location>
        <begin position="99"/>
        <end position="123"/>
    </location>
</feature>
<keyword evidence="3" id="KW-0378">Hydrolase</keyword>
<evidence type="ECO:0000256" key="3">
    <source>
        <dbReference type="ARBA" id="ARBA00022801"/>
    </source>
</evidence>
<dbReference type="PANTHER" id="PTHR10159">
    <property type="entry name" value="DUAL SPECIFICITY PROTEIN PHOSPHATASE"/>
    <property type="match status" value="1"/>
</dbReference>
<comment type="similarity">
    <text evidence="1">Belongs to the protein-tyrosine phosphatase family. Non-receptor class dual specificity subfamily.</text>
</comment>
<dbReference type="GO" id="GO:0005829">
    <property type="term" value="C:cytosol"/>
    <property type="evidence" value="ECO:0007669"/>
    <property type="project" value="TreeGrafter"/>
</dbReference>
<evidence type="ECO:0000313" key="8">
    <source>
        <dbReference type="EMBL" id="SCV05429.1"/>
    </source>
</evidence>
<evidence type="ECO:0000256" key="1">
    <source>
        <dbReference type="ARBA" id="ARBA00008601"/>
    </source>
</evidence>
<gene>
    <name evidence="8" type="ORF">LANO_0H07294G</name>
</gene>
<dbReference type="CDD" id="cd14521">
    <property type="entry name" value="DSP_fungal_SDP1-like"/>
    <property type="match status" value="1"/>
</dbReference>
<name>A0A1G4KLS2_9SACH</name>
<sequence>MQTGNATSFSGLGASGADQELSRSPRFTRNRNTKNLSLSISNSPTQRVGGLESALHAENPQSSQVRLQEPVSCSSDKQAPNEAHIFTLSNVLSNTAVSPTSTSFSAGLSGSTEPNDVKSRLRRGMSLPLQLKTSSSRNSYDSQSFANIGRMSSPIESQSLSLEPQRGISRTTTSWVCHKNNASISSSSSEDDNSAYSYNEGYQVNAYPEGPLLVNGSCIYLCSEPTFEELTRFDVIVNVAQEITNYQSKLQLNKQADYHYVEWSHTSKICADLPRLTQIIHQAAQANKKVLVHCQCGVSRSASLIVAYIMRYQNLPLNDAYNRLKTIAKDISPNMSLIFQLMEWNEALSTQRQRSVQEELQAVQIDPKSKNADKPDLEPLEIANIISQQNAHDMTKVGLCSPNCSSISTDNTPCTPNEFLNCHQITSNPSANGKTANDSRPMVSGPTQYSTIFESFIPSPVEIGEKTHTRWG</sequence>
<dbReference type="PROSITE" id="PS00383">
    <property type="entry name" value="TYR_PHOSPHATASE_1"/>
    <property type="match status" value="1"/>
</dbReference>
<proteinExistence type="inferred from homology"/>
<evidence type="ECO:0000259" key="6">
    <source>
        <dbReference type="PROSITE" id="PS50054"/>
    </source>
</evidence>
<dbReference type="PROSITE" id="PS50054">
    <property type="entry name" value="TYR_PHOSPHATASE_DUAL"/>
    <property type="match status" value="1"/>
</dbReference>
<feature type="compositionally biased region" description="Polar residues" evidence="5">
    <location>
        <begin position="59"/>
        <end position="77"/>
    </location>
</feature>
<dbReference type="OrthoDB" id="426001at2759"/>
<evidence type="ECO:0000256" key="2">
    <source>
        <dbReference type="ARBA" id="ARBA00013064"/>
    </source>
</evidence>
<dbReference type="SUPFAM" id="SSF52799">
    <property type="entry name" value="(Phosphotyrosine protein) phosphatases II"/>
    <property type="match status" value="1"/>
</dbReference>
<dbReference type="GO" id="GO:0008330">
    <property type="term" value="F:protein tyrosine/threonine phosphatase activity"/>
    <property type="evidence" value="ECO:0007669"/>
    <property type="project" value="TreeGrafter"/>
</dbReference>
<evidence type="ECO:0000313" key="9">
    <source>
        <dbReference type="Proteomes" id="UP000189911"/>
    </source>
</evidence>
<evidence type="ECO:0000256" key="4">
    <source>
        <dbReference type="ARBA" id="ARBA00022912"/>
    </source>
</evidence>
<feature type="domain" description="Tyrosine-protein phosphatase" evidence="6">
    <location>
        <begin position="210"/>
        <end position="350"/>
    </location>
</feature>
<dbReference type="GO" id="GO:0033550">
    <property type="term" value="F:MAP kinase tyrosine phosphatase activity"/>
    <property type="evidence" value="ECO:0007669"/>
    <property type="project" value="TreeGrafter"/>
</dbReference>
<evidence type="ECO:0000256" key="5">
    <source>
        <dbReference type="SAM" id="MobiDB-lite"/>
    </source>
</evidence>
<dbReference type="InterPro" id="IPR003595">
    <property type="entry name" value="Tyr_Pase_cat"/>
</dbReference>
<feature type="domain" description="Tyrosine specific protein phosphatases" evidence="7">
    <location>
        <begin position="271"/>
        <end position="325"/>
    </location>
</feature>
<dbReference type="Pfam" id="PF00782">
    <property type="entry name" value="DSPc"/>
    <property type="match status" value="1"/>
</dbReference>
<dbReference type="InterPro" id="IPR000340">
    <property type="entry name" value="Dual-sp_phosphatase_cat-dom"/>
</dbReference>
<dbReference type="GO" id="GO:0017017">
    <property type="term" value="F:MAP kinase tyrosine/serine/threonine phosphatase activity"/>
    <property type="evidence" value="ECO:0007669"/>
    <property type="project" value="TreeGrafter"/>
</dbReference>
<keyword evidence="9" id="KW-1185">Reference proteome</keyword>
<dbReference type="InterPro" id="IPR020422">
    <property type="entry name" value="TYR_PHOSPHATASE_DUAL_dom"/>
</dbReference>
<accession>A0A1G4KLS2</accession>
<dbReference type="PROSITE" id="PS50056">
    <property type="entry name" value="TYR_PHOSPHATASE_2"/>
    <property type="match status" value="1"/>
</dbReference>
<dbReference type="AlphaFoldDB" id="A0A1G4KLS2"/>
<dbReference type="EC" id="3.1.3.48" evidence="2"/>
<dbReference type="InterPro" id="IPR029021">
    <property type="entry name" value="Prot-tyrosine_phosphatase-like"/>
</dbReference>
<dbReference type="GO" id="GO:0005634">
    <property type="term" value="C:nucleus"/>
    <property type="evidence" value="ECO:0007669"/>
    <property type="project" value="TreeGrafter"/>
</dbReference>
<dbReference type="InterPro" id="IPR016130">
    <property type="entry name" value="Tyr_Pase_AS"/>
</dbReference>
<feature type="compositionally biased region" description="Polar residues" evidence="5">
    <location>
        <begin position="1"/>
        <end position="10"/>
    </location>
</feature>
<evidence type="ECO:0000259" key="7">
    <source>
        <dbReference type="PROSITE" id="PS50056"/>
    </source>
</evidence>